<dbReference type="Pfam" id="PF00583">
    <property type="entry name" value="Acetyltransf_1"/>
    <property type="match status" value="1"/>
</dbReference>
<name>A0A5S9QXZ1_9GAMM</name>
<dbReference type="InterPro" id="IPR016181">
    <property type="entry name" value="Acyl_CoA_acyltransferase"/>
</dbReference>
<dbReference type="Gene3D" id="3.40.630.30">
    <property type="match status" value="1"/>
</dbReference>
<evidence type="ECO:0000313" key="2">
    <source>
        <dbReference type="EMBL" id="CAA0125057.1"/>
    </source>
</evidence>
<dbReference type="EMBL" id="CACSIO010000061">
    <property type="protein sequence ID" value="CAA0125057.1"/>
    <property type="molecule type" value="Genomic_DNA"/>
</dbReference>
<dbReference type="PROSITE" id="PS51186">
    <property type="entry name" value="GNAT"/>
    <property type="match status" value="1"/>
</dbReference>
<keyword evidence="3" id="KW-1185">Reference proteome</keyword>
<dbReference type="InterPro" id="IPR000182">
    <property type="entry name" value="GNAT_dom"/>
</dbReference>
<feature type="domain" description="N-acetyltransferase" evidence="1">
    <location>
        <begin position="43"/>
        <end position="204"/>
    </location>
</feature>
<dbReference type="GO" id="GO:0008080">
    <property type="term" value="F:N-acetyltransferase activity"/>
    <property type="evidence" value="ECO:0007669"/>
    <property type="project" value="TreeGrafter"/>
</dbReference>
<dbReference type="SUPFAM" id="SSF55729">
    <property type="entry name" value="Acyl-CoA N-acyltransferases (Nat)"/>
    <property type="match status" value="1"/>
</dbReference>
<reference evidence="2 3" key="1">
    <citation type="submission" date="2019-11" db="EMBL/GenBank/DDBJ databases">
        <authorList>
            <person name="Holert J."/>
        </authorList>
    </citation>
    <scope>NUCLEOTIDE SEQUENCE [LARGE SCALE GENOMIC DNA]</scope>
    <source>
        <strain evidence="2">SB11_3</strain>
    </source>
</reference>
<gene>
    <name evidence="2" type="ORF">OPDIPICF_03336</name>
</gene>
<dbReference type="CDD" id="cd04301">
    <property type="entry name" value="NAT_SF"/>
    <property type="match status" value="1"/>
</dbReference>
<evidence type="ECO:0000259" key="1">
    <source>
        <dbReference type="PROSITE" id="PS51186"/>
    </source>
</evidence>
<organism evidence="2 3">
    <name type="scientific">BD1-7 clade bacterium</name>
    <dbReference type="NCBI Taxonomy" id="2029982"/>
    <lineage>
        <taxon>Bacteria</taxon>
        <taxon>Pseudomonadati</taxon>
        <taxon>Pseudomonadota</taxon>
        <taxon>Gammaproteobacteria</taxon>
        <taxon>Cellvibrionales</taxon>
        <taxon>Spongiibacteraceae</taxon>
        <taxon>BD1-7 clade</taxon>
    </lineage>
</organism>
<protein>
    <recommendedName>
        <fullName evidence="1">N-acetyltransferase domain-containing protein</fullName>
    </recommendedName>
</protein>
<dbReference type="PANTHER" id="PTHR20905:SF1">
    <property type="entry name" value="AT07410P-RELATED"/>
    <property type="match status" value="1"/>
</dbReference>
<dbReference type="PANTHER" id="PTHR20905">
    <property type="entry name" value="N-ACETYLTRANSFERASE-RELATED"/>
    <property type="match status" value="1"/>
</dbReference>
<dbReference type="OrthoDB" id="9796171at2"/>
<evidence type="ECO:0000313" key="3">
    <source>
        <dbReference type="Proteomes" id="UP000441399"/>
    </source>
</evidence>
<dbReference type="AlphaFoldDB" id="A0A5S9QXZ1"/>
<proteinExistence type="predicted"/>
<dbReference type="Proteomes" id="UP000441399">
    <property type="component" value="Unassembled WGS sequence"/>
</dbReference>
<sequence>MTYDCQIHTIDDSSVTLAIDHCAQMFAAADSEPVTGAIGLTCEQIRAMLAYDQLRFVSNRMSQIAIDANNKVAGVLLADDYAEHCTRDLYRPANKVVFSLLKDLNHIYQMRFRPSLKEGVTAHIAYLAVAPEHHRSGIGEALVRAALQCARNQAYQEALVESSSRGSQALFIGKLGFTECAQIAYRNYRFGGQKPFVNVSCTNEIVLSTLKL</sequence>
<accession>A0A5S9QXZ1</accession>